<comment type="caution">
    <text evidence="1">The sequence shown here is derived from an EMBL/GenBank/DDBJ whole genome shotgun (WGS) entry which is preliminary data.</text>
</comment>
<dbReference type="AlphaFoldDB" id="A0A0M3ARX5"/>
<keyword evidence="2" id="KW-1185">Reference proteome</keyword>
<protein>
    <submittedName>
        <fullName evidence="1">Uncharacterized protein</fullName>
    </submittedName>
</protein>
<gene>
    <name evidence="1" type="ORF">YP76_06875</name>
</gene>
<dbReference type="RefSeq" id="WP_046762869.1">
    <property type="nucleotide sequence ID" value="NZ_LBIC01000003.1"/>
</dbReference>
<proteinExistence type="predicted"/>
<reference evidence="1 2" key="1">
    <citation type="submission" date="2015-04" db="EMBL/GenBank/DDBJ databases">
        <title>Genome sequence of aromatic hydrocarbons-degrading Sphingobium chungbukense DJ77.</title>
        <authorList>
            <person name="Kim Y.-C."/>
            <person name="Chae J.-C."/>
        </authorList>
    </citation>
    <scope>NUCLEOTIDE SEQUENCE [LARGE SCALE GENOMIC DNA]</scope>
    <source>
        <strain evidence="1 2">DJ77</strain>
    </source>
</reference>
<dbReference type="EMBL" id="LBIC01000003">
    <property type="protein sequence ID" value="KKW92653.1"/>
    <property type="molecule type" value="Genomic_DNA"/>
</dbReference>
<organism evidence="1 2">
    <name type="scientific">Sphingobium chungbukense</name>
    <dbReference type="NCBI Taxonomy" id="56193"/>
    <lineage>
        <taxon>Bacteria</taxon>
        <taxon>Pseudomonadati</taxon>
        <taxon>Pseudomonadota</taxon>
        <taxon>Alphaproteobacteria</taxon>
        <taxon>Sphingomonadales</taxon>
        <taxon>Sphingomonadaceae</taxon>
        <taxon>Sphingobium</taxon>
    </lineage>
</organism>
<name>A0A0M3ARX5_9SPHN</name>
<sequence length="60" mass="6777">MGDRIPERAAYEGAGGWKDGRFGQAYDLIAEAMKERHGIVNYRCALLTAIEDEDQNYDPE</sequence>
<evidence type="ECO:0000313" key="2">
    <source>
        <dbReference type="Proteomes" id="UP000033874"/>
    </source>
</evidence>
<accession>A0A0M3ARX5</accession>
<evidence type="ECO:0000313" key="1">
    <source>
        <dbReference type="EMBL" id="KKW92653.1"/>
    </source>
</evidence>
<dbReference type="PATRIC" id="fig|56193.3.peg.1418"/>
<dbReference type="STRING" id="56193.YP76_06875"/>
<dbReference type="Proteomes" id="UP000033874">
    <property type="component" value="Unassembled WGS sequence"/>
</dbReference>